<dbReference type="GO" id="GO:0009003">
    <property type="term" value="F:signal peptidase activity"/>
    <property type="evidence" value="ECO:0007669"/>
    <property type="project" value="UniProtKB-EC"/>
</dbReference>
<dbReference type="PRINTS" id="PR00728">
    <property type="entry name" value="SIGNALPTASE"/>
</dbReference>
<dbReference type="Proteomes" id="UP000663827">
    <property type="component" value="Unassembled WGS sequence"/>
</dbReference>
<dbReference type="GO" id="GO:0005787">
    <property type="term" value="C:signal peptidase complex"/>
    <property type="evidence" value="ECO:0007669"/>
    <property type="project" value="TreeGrafter"/>
</dbReference>
<feature type="transmembrane region" description="Helical" evidence="17">
    <location>
        <begin position="12"/>
        <end position="35"/>
    </location>
</feature>
<keyword evidence="12 17" id="KW-1133">Transmembrane helix</keyword>
<dbReference type="EC" id="3.4.21.89" evidence="4"/>
<comment type="subunit">
    <text evidence="16">Component of the signal peptidase complex (SPC) composed of a catalytic subunit SEC11 and three accessory subunits SPC1, SPC2 and SPC3. The complex induces a local thinning of the ER membrane which is used to measure the length of the signal peptide (SP) h-region of protein substrates. This ensures the selectivity of the complex towards h-regions shorter than 18-20 amino acids. SPC associates with the translocon complex.</text>
</comment>
<keyword evidence="7" id="KW-0645">Protease</keyword>
<dbReference type="EMBL" id="CAJNJQ010000721">
    <property type="protein sequence ID" value="CAE7096156.1"/>
    <property type="molecule type" value="Genomic_DNA"/>
</dbReference>
<name>A0A8H3DVP7_9AGAM</name>
<feature type="transmembrane region" description="Helical" evidence="17">
    <location>
        <begin position="398"/>
        <end position="414"/>
    </location>
</feature>
<feature type="transmembrane region" description="Helical" evidence="17">
    <location>
        <begin position="299"/>
        <end position="320"/>
    </location>
</feature>
<comment type="subcellular location">
    <subcellularLocation>
        <location evidence="2">Endoplasmic reticulum membrane</location>
        <topology evidence="2">Single-pass type II membrane protein</topology>
    </subcellularLocation>
</comment>
<dbReference type="PANTHER" id="PTHR10806:SF6">
    <property type="entry name" value="SIGNAL PEPTIDASE COMPLEX CATALYTIC SUBUNIT SEC11"/>
    <property type="match status" value="1"/>
</dbReference>
<reference evidence="18" key="1">
    <citation type="submission" date="2021-01" db="EMBL/GenBank/DDBJ databases">
        <authorList>
            <person name="Kaushik A."/>
        </authorList>
    </citation>
    <scope>NUCLEOTIDE SEQUENCE</scope>
    <source>
        <strain evidence="18">AG5</strain>
    </source>
</reference>
<dbReference type="InterPro" id="IPR001733">
    <property type="entry name" value="Peptidase_S26B"/>
</dbReference>
<dbReference type="InterPro" id="IPR019756">
    <property type="entry name" value="Pept_S26A_signal_pept_1_Ser-AS"/>
</dbReference>
<evidence type="ECO:0000256" key="6">
    <source>
        <dbReference type="ARBA" id="ARBA00021755"/>
    </source>
</evidence>
<evidence type="ECO:0000256" key="13">
    <source>
        <dbReference type="ARBA" id="ARBA00023136"/>
    </source>
</evidence>
<keyword evidence="8 17" id="KW-0812">Transmembrane</keyword>
<organism evidence="18 19">
    <name type="scientific">Rhizoctonia solani</name>
    <dbReference type="NCBI Taxonomy" id="456999"/>
    <lineage>
        <taxon>Eukaryota</taxon>
        <taxon>Fungi</taxon>
        <taxon>Dikarya</taxon>
        <taxon>Basidiomycota</taxon>
        <taxon>Agaricomycotina</taxon>
        <taxon>Agaricomycetes</taxon>
        <taxon>Cantharellales</taxon>
        <taxon>Ceratobasidiaceae</taxon>
        <taxon>Rhizoctonia</taxon>
    </lineage>
</organism>
<dbReference type="InterPro" id="IPR038213">
    <property type="entry name" value="IFI6/IFI27-like_sf"/>
</dbReference>
<feature type="transmembrane region" description="Helical" evidence="17">
    <location>
        <begin position="272"/>
        <end position="292"/>
    </location>
</feature>
<dbReference type="SUPFAM" id="SSF51306">
    <property type="entry name" value="LexA/Signal peptidase"/>
    <property type="match status" value="1"/>
</dbReference>
<evidence type="ECO:0000256" key="7">
    <source>
        <dbReference type="ARBA" id="ARBA00022670"/>
    </source>
</evidence>
<dbReference type="GO" id="GO:0004252">
    <property type="term" value="F:serine-type endopeptidase activity"/>
    <property type="evidence" value="ECO:0007669"/>
    <property type="project" value="InterPro"/>
</dbReference>
<evidence type="ECO:0000313" key="19">
    <source>
        <dbReference type="Proteomes" id="UP000663827"/>
    </source>
</evidence>
<dbReference type="PANTHER" id="PTHR10806">
    <property type="entry name" value="SIGNAL PEPTIDASE COMPLEX CATALYTIC SUBUNIT SEC11"/>
    <property type="match status" value="1"/>
</dbReference>
<dbReference type="GO" id="GO:0006465">
    <property type="term" value="P:signal peptide processing"/>
    <property type="evidence" value="ECO:0007669"/>
    <property type="project" value="InterPro"/>
</dbReference>
<dbReference type="AlphaFoldDB" id="A0A8H3DVP7"/>
<feature type="transmembrane region" description="Helical" evidence="17">
    <location>
        <begin position="238"/>
        <end position="260"/>
    </location>
</feature>
<comment type="catalytic activity">
    <reaction evidence="1">
        <text>Cleavage of hydrophobic, N-terminal signal or leader sequences from secreted and periplasmic proteins.</text>
        <dbReference type="EC" id="3.4.21.89"/>
    </reaction>
</comment>
<evidence type="ECO:0000256" key="12">
    <source>
        <dbReference type="ARBA" id="ARBA00022989"/>
    </source>
</evidence>
<keyword evidence="10" id="KW-0256">Endoplasmic reticulum</keyword>
<evidence type="ECO:0000256" key="11">
    <source>
        <dbReference type="ARBA" id="ARBA00022968"/>
    </source>
</evidence>
<comment type="similarity">
    <text evidence="3">Belongs to the peptidase S26B family.</text>
</comment>
<feature type="transmembrane region" description="Helical" evidence="17">
    <location>
        <begin position="196"/>
        <end position="217"/>
    </location>
</feature>
<feature type="transmembrane region" description="Helical" evidence="17">
    <location>
        <begin position="375"/>
        <end position="392"/>
    </location>
</feature>
<evidence type="ECO:0000256" key="15">
    <source>
        <dbReference type="ARBA" id="ARBA00045533"/>
    </source>
</evidence>
<evidence type="ECO:0000256" key="4">
    <source>
        <dbReference type="ARBA" id="ARBA00013208"/>
    </source>
</evidence>
<comment type="caution">
    <text evidence="18">The sequence shown here is derived from an EMBL/GenBank/DDBJ whole genome shotgun (WGS) entry which is preliminary data.</text>
</comment>
<evidence type="ECO:0000313" key="18">
    <source>
        <dbReference type="EMBL" id="CAE7096156.1"/>
    </source>
</evidence>
<evidence type="ECO:0000256" key="3">
    <source>
        <dbReference type="ARBA" id="ARBA00011035"/>
    </source>
</evidence>
<dbReference type="CDD" id="cd06530">
    <property type="entry name" value="S26_SPase_I"/>
    <property type="match status" value="1"/>
</dbReference>
<dbReference type="InterPro" id="IPR019533">
    <property type="entry name" value="Peptidase_S26"/>
</dbReference>
<keyword evidence="11" id="KW-0735">Signal-anchor</keyword>
<feature type="transmembrane region" description="Helical" evidence="17">
    <location>
        <begin position="340"/>
        <end position="363"/>
    </location>
</feature>
<comment type="function">
    <text evidence="15">Catalytic component of the signal peptidase complex (SPC) which catalyzes the cleavage of N-terminal signal sequences from nascent proteins as they are translocated into the lumen of the endoplasmic reticulum. Specifically cleaves N-terminal signal peptides that contain a hydrophobic alpha-helix (h-region) shorter than 18-20 amino acids.</text>
</comment>
<accession>A0A8H3DVP7</accession>
<feature type="transmembrane region" description="Helical" evidence="17">
    <location>
        <begin position="421"/>
        <end position="442"/>
    </location>
</feature>
<keyword evidence="9" id="KW-0378">Hydrolase</keyword>
<sequence length="901" mass="98667">MFEDEIKTLRRMGVRAVLLQIMNFAMVISTGLMVWKGMGLATNTESPIVVVLSGSMEPAFYRGDLLFLTNFPNIPYQIGDVTVYKIPGQDIPIVHRVLETHTKNVTVPTEQLLLTKGDNNALDDIELYRGLRWLERKHIVGKVQGFLPYVGYATIAMNFEIPQARIVERPDLDPEAPFDTSDPRTRLALKLLRLQVLTPLSVLINVAANLVCALVISPSMADIMELFPNGMTPKTGMVGFYMTAVYVLLIGFCVLLITARNPETKETLVNGVGLRLVVVNWLMTAWAALWALQLFIPSTIVLGIVALLLGWIAVSLFWYTPGGPLTRPFDNLFIHSPLKLWFLITITLDFPLSLFIALGWNYPYNRPDMYARKQWEAFAFIVSMHALGVLWVFFRQDLIVTIGGLWIVLSIMLRRPKAAPVFAVLVIFAVLYPLTYISTMAWKRLKRHEQDEGRIALPPDEEDVANGNGHGNGVVNQEDAELGSTLGSVVPNGDNSLVALPERNLKDDIEAGVKAAGKGLKVAADEIKSVSHKGAKVFGQGVKAAGKEIQKAEAWLDSFASKSEPEGGWDELNDVLPVCAKNDCKNSFFIDEALRWVKNALKDIGVVIFENPLATAGLVIGVSVLLIELTIGGILAPLALQAIGFGPKGPIKNTIATAVQKVINPVKMGSVFSHLQSAAMHRAGLKKLHGAVDTIFGGLVVAGAVGLIDAGINTQPVHSQAWADWASESMVDPLSDITSHANLLWGTPTYGGCVAYGYQEIRAPFKLASILEDVDPLAACEQTPALIEGTGFKTPLRCVDEGSKKGIAGLWYVPTNATECMPWWSKFENEGCMLYGRRRRFARLMGLKNNGDWKGVCESTPATIDGKDYDYPSHCDDKGVGGIYGVFDIVDEQCECSCAHT</sequence>
<dbReference type="PROSITE" id="PS00501">
    <property type="entry name" value="SPASE_I_1"/>
    <property type="match status" value="1"/>
</dbReference>
<evidence type="ECO:0000256" key="2">
    <source>
        <dbReference type="ARBA" id="ARBA00004648"/>
    </source>
</evidence>
<evidence type="ECO:0000256" key="16">
    <source>
        <dbReference type="ARBA" id="ARBA00047037"/>
    </source>
</evidence>
<dbReference type="NCBIfam" id="TIGR02228">
    <property type="entry name" value="sigpep_I_arch"/>
    <property type="match status" value="1"/>
</dbReference>
<evidence type="ECO:0000256" key="9">
    <source>
        <dbReference type="ARBA" id="ARBA00022801"/>
    </source>
</evidence>
<dbReference type="InterPro" id="IPR036286">
    <property type="entry name" value="LexA/Signal_pep-like_sf"/>
</dbReference>
<evidence type="ECO:0000256" key="1">
    <source>
        <dbReference type="ARBA" id="ARBA00000677"/>
    </source>
</evidence>
<evidence type="ECO:0000256" key="8">
    <source>
        <dbReference type="ARBA" id="ARBA00022692"/>
    </source>
</evidence>
<evidence type="ECO:0000256" key="14">
    <source>
        <dbReference type="ARBA" id="ARBA00033305"/>
    </source>
</evidence>
<gene>
    <name evidence="18" type="ORF">RDB_LOCUS36774</name>
</gene>
<keyword evidence="13 17" id="KW-0472">Membrane</keyword>
<evidence type="ECO:0000256" key="17">
    <source>
        <dbReference type="SAM" id="Phobius"/>
    </source>
</evidence>
<protein>
    <recommendedName>
        <fullName evidence="5">Signal peptidase complex catalytic subunit SEC11</fullName>
        <ecNumber evidence="4">3.4.21.89</ecNumber>
    </recommendedName>
    <alternativeName>
        <fullName evidence="14">Signal peptidase I</fullName>
    </alternativeName>
    <alternativeName>
        <fullName evidence="6">Signal peptidase complex catalytic subunit sec11</fullName>
    </alternativeName>
</protein>
<evidence type="ECO:0000256" key="5">
    <source>
        <dbReference type="ARBA" id="ARBA00019685"/>
    </source>
</evidence>
<dbReference type="Gene3D" id="6.10.110.10">
    <property type="match status" value="1"/>
</dbReference>
<evidence type="ECO:0000256" key="10">
    <source>
        <dbReference type="ARBA" id="ARBA00022824"/>
    </source>
</evidence>
<proteinExistence type="inferred from homology"/>